<reference evidence="4" key="1">
    <citation type="journal article" date="2014" name="Front. Microbiol.">
        <title>High frequency of phylogenetically diverse reductive dehalogenase-homologous genes in deep subseafloor sedimentary metagenomes.</title>
        <authorList>
            <person name="Kawai M."/>
            <person name="Futagami T."/>
            <person name="Toyoda A."/>
            <person name="Takaki Y."/>
            <person name="Nishi S."/>
            <person name="Hori S."/>
            <person name="Arai W."/>
            <person name="Tsubouchi T."/>
            <person name="Morono Y."/>
            <person name="Uchiyama I."/>
            <person name="Ito T."/>
            <person name="Fujiyama A."/>
            <person name="Inagaki F."/>
            <person name="Takami H."/>
        </authorList>
    </citation>
    <scope>NUCLEOTIDE SEQUENCE</scope>
    <source>
        <strain evidence="4">Expedition CK06-06</strain>
    </source>
</reference>
<evidence type="ECO:0000256" key="3">
    <source>
        <dbReference type="ARBA" id="ARBA00023285"/>
    </source>
</evidence>
<sequence>MKRAVHNKRLEEKIFKEIRKEVLNSWPTGRQVNLKEAIDFHHHLPEGKVSPKKLAKGKKKGDIFVQPRAGVALREEQITLLRSFEKAGADFLPTTIDSYTRQNRYEEAELGILESKKLGRSFNFFTLGLPPISQ</sequence>
<dbReference type="GO" id="GO:0031419">
    <property type="term" value="F:cobalamin binding"/>
    <property type="evidence" value="ECO:0007669"/>
    <property type="project" value="UniProtKB-KW"/>
</dbReference>
<dbReference type="Gene3D" id="3.20.20.240">
    <property type="entry name" value="Methylmalonyl-CoA mutase"/>
    <property type="match status" value="1"/>
</dbReference>
<organism evidence="4">
    <name type="scientific">marine sediment metagenome</name>
    <dbReference type="NCBI Taxonomy" id="412755"/>
    <lineage>
        <taxon>unclassified sequences</taxon>
        <taxon>metagenomes</taxon>
        <taxon>ecological metagenomes</taxon>
    </lineage>
</organism>
<evidence type="ECO:0000256" key="1">
    <source>
        <dbReference type="ARBA" id="ARBA00022628"/>
    </source>
</evidence>
<dbReference type="SUPFAM" id="SSF51703">
    <property type="entry name" value="Cobalamin (vitamin B12)-dependent enzymes"/>
    <property type="match status" value="1"/>
</dbReference>
<dbReference type="Pfam" id="PF06368">
    <property type="entry name" value="Met_asp_mut_E"/>
    <property type="match status" value="1"/>
</dbReference>
<keyword evidence="2" id="KW-0413">Isomerase</keyword>
<dbReference type="GO" id="GO:0050097">
    <property type="term" value="F:methylaspartate mutase activity"/>
    <property type="evidence" value="ECO:0007669"/>
    <property type="project" value="InterPro"/>
</dbReference>
<accession>X1ME27</accession>
<gene>
    <name evidence="4" type="ORF">S06H3_20283</name>
</gene>
<keyword evidence="3" id="KW-0170">Cobalt</keyword>
<keyword evidence="1" id="KW-0846">Cobalamin</keyword>
<evidence type="ECO:0000313" key="4">
    <source>
        <dbReference type="EMBL" id="GAI12935.1"/>
    </source>
</evidence>
<name>X1ME27_9ZZZZ</name>
<dbReference type="AlphaFoldDB" id="X1ME27"/>
<dbReference type="InterPro" id="IPR016176">
    <property type="entry name" value="Cbl-dep_enz_cat"/>
</dbReference>
<protein>
    <submittedName>
        <fullName evidence="4">Uncharacterized protein</fullName>
    </submittedName>
</protein>
<evidence type="ECO:0000256" key="2">
    <source>
        <dbReference type="ARBA" id="ARBA00023235"/>
    </source>
</evidence>
<dbReference type="EMBL" id="BARV01010489">
    <property type="protein sequence ID" value="GAI12935.1"/>
    <property type="molecule type" value="Genomic_DNA"/>
</dbReference>
<proteinExistence type="predicted"/>
<dbReference type="InterPro" id="IPR006396">
    <property type="entry name" value="Glu_mut_E"/>
</dbReference>
<comment type="caution">
    <text evidence="4">The sequence shown here is derived from an EMBL/GenBank/DDBJ whole genome shotgun (WGS) entry which is preliminary data.</text>
</comment>
<dbReference type="GO" id="GO:0019670">
    <property type="term" value="P:anaerobic L-glutamate catabolic process"/>
    <property type="evidence" value="ECO:0007669"/>
    <property type="project" value="InterPro"/>
</dbReference>